<evidence type="ECO:0000313" key="1">
    <source>
        <dbReference type="EMBL" id="TGC88180.1"/>
    </source>
</evidence>
<organism evidence="1 2">
    <name type="scientific">Salmonella enterica subsp. enterica serovar Wilhelmsburg</name>
    <dbReference type="NCBI Taxonomy" id="1960126"/>
    <lineage>
        <taxon>Bacteria</taxon>
        <taxon>Pseudomonadati</taxon>
        <taxon>Pseudomonadota</taxon>
        <taxon>Gammaproteobacteria</taxon>
        <taxon>Enterobacterales</taxon>
        <taxon>Enterobacteriaceae</taxon>
        <taxon>Salmonella</taxon>
    </lineage>
</organism>
<comment type="caution">
    <text evidence="1">The sequence shown here is derived from an EMBL/GenBank/DDBJ whole genome shotgun (WGS) entry which is preliminary data.</text>
</comment>
<accession>A0A659QNT0</accession>
<dbReference type="EMBL" id="PYKG01000050">
    <property type="protein sequence ID" value="TGC88180.1"/>
    <property type="molecule type" value="Genomic_DNA"/>
</dbReference>
<gene>
    <name evidence="1" type="ORF">C9F02_04990</name>
</gene>
<protein>
    <submittedName>
        <fullName evidence="1">Uncharacterized protein</fullName>
    </submittedName>
</protein>
<reference evidence="1 2" key="1">
    <citation type="submission" date="2018-03" db="EMBL/GenBank/DDBJ databases">
        <title>Non-Typhoidal Salmonella genome sequencing and assembly.</title>
        <authorList>
            <person name="Matchawe C."/>
        </authorList>
    </citation>
    <scope>NUCLEOTIDE SEQUENCE [LARGE SCALE GENOMIC DNA]</scope>
    <source>
        <strain evidence="1 2">31evb</strain>
    </source>
</reference>
<sequence>MYAVLRLIHHFCLAGTAYPAARRRLAVDTHIPRPFGDIFCCGRLIVAFEQVRNAADKRACRLKTGFQHIESVHRPQYRPHRVIRQRLQGLRPTVGDGSGRWV</sequence>
<name>A0A659QNT0_SALET</name>
<dbReference type="Proteomes" id="UP000297846">
    <property type="component" value="Unassembled WGS sequence"/>
</dbReference>
<dbReference type="AlphaFoldDB" id="A0A659QNT0"/>
<evidence type="ECO:0000313" key="2">
    <source>
        <dbReference type="Proteomes" id="UP000297846"/>
    </source>
</evidence>
<feature type="non-terminal residue" evidence="1">
    <location>
        <position position="102"/>
    </location>
</feature>
<proteinExistence type="predicted"/>